<feature type="compositionally biased region" description="Basic and acidic residues" evidence="18">
    <location>
        <begin position="163"/>
        <end position="185"/>
    </location>
</feature>
<dbReference type="GO" id="GO:0005654">
    <property type="term" value="C:nucleoplasm"/>
    <property type="evidence" value="ECO:0007669"/>
    <property type="project" value="UniProtKB-SubCell"/>
</dbReference>
<evidence type="ECO:0000256" key="8">
    <source>
        <dbReference type="ARBA" id="ARBA00022833"/>
    </source>
</evidence>
<evidence type="ECO:0000256" key="5">
    <source>
        <dbReference type="ARBA" id="ARBA00022723"/>
    </source>
</evidence>
<dbReference type="GO" id="GO:0008270">
    <property type="term" value="F:zinc ion binding"/>
    <property type="evidence" value="ECO:0007669"/>
    <property type="project" value="UniProtKB-KW"/>
</dbReference>
<dbReference type="InterPro" id="IPR019786">
    <property type="entry name" value="Zinc_finger_PHD-type_CS"/>
</dbReference>
<dbReference type="STRING" id="113540.ENSSFOP00015043424"/>
<accession>A0A0P7UHQ8</accession>
<comment type="subcellular location">
    <subcellularLocation>
        <location evidence="1">Cytoplasm</location>
    </subcellularLocation>
    <subcellularLocation>
        <location evidence="2">Nucleus</location>
        <location evidence="2">Nucleoplasm</location>
    </subcellularLocation>
</comment>
<evidence type="ECO:0000313" key="21">
    <source>
        <dbReference type="Proteomes" id="UP000034805"/>
    </source>
</evidence>
<feature type="compositionally biased region" description="Low complexity" evidence="18">
    <location>
        <begin position="38"/>
        <end position="53"/>
    </location>
</feature>
<feature type="non-terminal residue" evidence="20">
    <location>
        <position position="1"/>
    </location>
</feature>
<evidence type="ECO:0000256" key="14">
    <source>
        <dbReference type="ARBA" id="ARBA00037151"/>
    </source>
</evidence>
<feature type="compositionally biased region" description="Basic and acidic residues" evidence="18">
    <location>
        <begin position="193"/>
        <end position="210"/>
    </location>
</feature>
<evidence type="ECO:0000256" key="15">
    <source>
        <dbReference type="ARBA" id="ARBA00037988"/>
    </source>
</evidence>
<comment type="caution">
    <text evidence="20">The sequence shown here is derived from an EMBL/GenBank/DDBJ whole genome shotgun (WGS) entry which is preliminary data.</text>
</comment>
<protein>
    <recommendedName>
        <fullName evidence="17">PHD finger protein 13</fullName>
    </recommendedName>
</protein>
<keyword evidence="5" id="KW-0479">Metal-binding</keyword>
<dbReference type="CDD" id="cd15631">
    <property type="entry name" value="PHD_PHF23"/>
    <property type="match status" value="1"/>
</dbReference>
<evidence type="ECO:0000256" key="2">
    <source>
        <dbReference type="ARBA" id="ARBA00004642"/>
    </source>
</evidence>
<evidence type="ECO:0000256" key="10">
    <source>
        <dbReference type="ARBA" id="ARBA00023006"/>
    </source>
</evidence>
<dbReference type="InterPro" id="IPR011011">
    <property type="entry name" value="Znf_FYVE_PHD"/>
</dbReference>
<keyword evidence="12" id="KW-0539">Nucleus</keyword>
<dbReference type="GO" id="GO:0031398">
    <property type="term" value="P:positive regulation of protein ubiquitination"/>
    <property type="evidence" value="ECO:0007669"/>
    <property type="project" value="TreeGrafter"/>
</dbReference>
<dbReference type="SUPFAM" id="SSF57903">
    <property type="entry name" value="FYVE/PHD zinc finger"/>
    <property type="match status" value="1"/>
</dbReference>
<dbReference type="GO" id="GO:0051301">
    <property type="term" value="P:cell division"/>
    <property type="evidence" value="ECO:0007669"/>
    <property type="project" value="UniProtKB-KW"/>
</dbReference>
<feature type="compositionally biased region" description="Basic residues" evidence="18">
    <location>
        <begin position="142"/>
        <end position="161"/>
    </location>
</feature>
<evidence type="ECO:0000256" key="16">
    <source>
        <dbReference type="ARBA" id="ARBA00055120"/>
    </source>
</evidence>
<organism evidence="20 21">
    <name type="scientific">Scleropages formosus</name>
    <name type="common">Asian bonytongue</name>
    <name type="synonym">Osteoglossum formosum</name>
    <dbReference type="NCBI Taxonomy" id="113540"/>
    <lineage>
        <taxon>Eukaryota</taxon>
        <taxon>Metazoa</taxon>
        <taxon>Chordata</taxon>
        <taxon>Craniata</taxon>
        <taxon>Vertebrata</taxon>
        <taxon>Euteleostomi</taxon>
        <taxon>Actinopterygii</taxon>
        <taxon>Neopterygii</taxon>
        <taxon>Teleostei</taxon>
        <taxon>Osteoglossocephala</taxon>
        <taxon>Osteoglossomorpha</taxon>
        <taxon>Osteoglossiformes</taxon>
        <taxon>Osteoglossidae</taxon>
        <taxon>Scleropages</taxon>
    </lineage>
</organism>
<evidence type="ECO:0000256" key="11">
    <source>
        <dbReference type="ARBA" id="ARBA00023067"/>
    </source>
</evidence>
<dbReference type="AlphaFoldDB" id="A0A0P7UHQ8"/>
<dbReference type="Pfam" id="PF13831">
    <property type="entry name" value="PHD_2"/>
    <property type="match status" value="1"/>
</dbReference>
<feature type="domain" description="Zinc finger PHD-type" evidence="19">
    <location>
        <begin position="238"/>
        <end position="282"/>
    </location>
</feature>
<dbReference type="InterPro" id="IPR001965">
    <property type="entry name" value="Znf_PHD"/>
</dbReference>
<sequence>PPERRKRTVEDFNKFCSFVLAYAGYIPSTKEERPWSPAPSSSPHGSGASAEGGVSTVGASWSDGGSDLRTIHTFVRKARANKGKSLHRLHSDSSLLDKMRLKDSLYERQTGGKAERKKDRKLKKLSLGGGSGSGGSGGDKRARIKRSKNPKPPKSLKKLKSSVKSETDSETGPSHREELDTREELTEQSTQLPREDLKEMLAEESTREAEMSSSEGETWIADEDIMVESGDDSWDLITCYCGKPFAGRPMIECNQCAVWVHLSCAKIKKSNVPDIFYCHKCRDSRQDRRSGHKKDP</sequence>
<dbReference type="PROSITE" id="PS01359">
    <property type="entry name" value="ZF_PHD_1"/>
    <property type="match status" value="1"/>
</dbReference>
<evidence type="ECO:0000256" key="13">
    <source>
        <dbReference type="ARBA" id="ARBA00023306"/>
    </source>
</evidence>
<dbReference type="GO" id="GO:0005737">
    <property type="term" value="C:cytoplasm"/>
    <property type="evidence" value="ECO:0007669"/>
    <property type="project" value="UniProtKB-SubCell"/>
</dbReference>
<dbReference type="PANTHER" id="PTHR14571:SF8">
    <property type="entry name" value="PHD FINGER PROTEIN 23"/>
    <property type="match status" value="1"/>
</dbReference>
<evidence type="ECO:0000256" key="12">
    <source>
        <dbReference type="ARBA" id="ARBA00023242"/>
    </source>
</evidence>
<name>A0A0P7UHQ8_SCLFO</name>
<dbReference type="InterPro" id="IPR019787">
    <property type="entry name" value="Znf_PHD-finger"/>
</dbReference>
<dbReference type="GO" id="GO:0006914">
    <property type="term" value="P:autophagy"/>
    <property type="evidence" value="ECO:0007669"/>
    <property type="project" value="UniProtKB-KW"/>
</dbReference>
<dbReference type="FunFam" id="3.30.40.10:FF:000039">
    <property type="entry name" value="PHD finger protein 13"/>
    <property type="match status" value="1"/>
</dbReference>
<dbReference type="GO" id="GO:0030261">
    <property type="term" value="P:chromosome condensation"/>
    <property type="evidence" value="ECO:0007669"/>
    <property type="project" value="UniProtKB-KW"/>
</dbReference>
<feature type="region of interest" description="Disordered" evidence="18">
    <location>
        <begin position="106"/>
        <end position="221"/>
    </location>
</feature>
<keyword evidence="9" id="KW-0156">Chromatin regulator</keyword>
<dbReference type="EMBL" id="JARO02004011">
    <property type="protein sequence ID" value="KPP69320.1"/>
    <property type="molecule type" value="Genomic_DNA"/>
</dbReference>
<keyword evidence="11" id="KW-0226">DNA condensation</keyword>
<comment type="function">
    <text evidence="14">Acts as a negative regulator of autophagy.</text>
</comment>
<evidence type="ECO:0000256" key="7">
    <source>
        <dbReference type="ARBA" id="ARBA00022776"/>
    </source>
</evidence>
<keyword evidence="7" id="KW-0498">Mitosis</keyword>
<feature type="compositionally biased region" description="Gly residues" evidence="18">
    <location>
        <begin position="127"/>
        <end position="137"/>
    </location>
</feature>
<dbReference type="SMART" id="SM00249">
    <property type="entry name" value="PHD"/>
    <property type="match status" value="1"/>
</dbReference>
<feature type="region of interest" description="Disordered" evidence="18">
    <location>
        <begin position="30"/>
        <end position="62"/>
    </location>
</feature>
<dbReference type="PANTHER" id="PTHR14571">
    <property type="entry name" value="HISTONE-LYSINE N-METHYLTRANSFERASE SET-26-RELATED"/>
    <property type="match status" value="1"/>
</dbReference>
<comment type="function">
    <text evidence="16">Modulates chromatin structure and DNA damage response by regulating key determinants of chromatin compaction and DNA damage response. Binds H3K4me3-containing chromatin and promotes DNA condensation by recruiting corepressors such as TRIM28 and H3K9 methyltransferase SETDB1. Required for normal chromosome condensation during the early stages of mitosis. Required for normal chromosome separation during mitosis. Increases both chromatin-associated levels and activity of H3K9 methyltransferases, such as SETDB1, thus enhancing H3K9 trimethylation. Essential for testicular stem-cell differentiation and sustained spermatogenesis.</text>
</comment>
<dbReference type="GO" id="GO:1901097">
    <property type="term" value="P:negative regulation of autophagosome maturation"/>
    <property type="evidence" value="ECO:0007669"/>
    <property type="project" value="TreeGrafter"/>
</dbReference>
<keyword evidence="13" id="KW-0131">Cell cycle</keyword>
<evidence type="ECO:0000256" key="17">
    <source>
        <dbReference type="ARBA" id="ARBA00068751"/>
    </source>
</evidence>
<evidence type="ECO:0000256" key="3">
    <source>
        <dbReference type="ARBA" id="ARBA00022490"/>
    </source>
</evidence>
<proteinExistence type="inferred from homology"/>
<evidence type="ECO:0000256" key="18">
    <source>
        <dbReference type="SAM" id="MobiDB-lite"/>
    </source>
</evidence>
<reference evidence="20 21" key="1">
    <citation type="submission" date="2015-08" db="EMBL/GenBank/DDBJ databases">
        <title>The genome of the Asian arowana (Scleropages formosus).</title>
        <authorList>
            <person name="Tan M.H."/>
            <person name="Gan H.M."/>
            <person name="Croft L.J."/>
            <person name="Austin C.M."/>
        </authorList>
    </citation>
    <scope>NUCLEOTIDE SEQUENCE [LARGE SCALE GENOMIC DNA]</scope>
    <source>
        <strain evidence="20">Aro1</strain>
    </source>
</reference>
<keyword evidence="10" id="KW-0072">Autophagy</keyword>
<evidence type="ECO:0000256" key="1">
    <source>
        <dbReference type="ARBA" id="ARBA00004496"/>
    </source>
</evidence>
<evidence type="ECO:0000259" key="19">
    <source>
        <dbReference type="SMART" id="SM00249"/>
    </source>
</evidence>
<keyword evidence="3" id="KW-0963">Cytoplasm</keyword>
<dbReference type="GO" id="GO:0006325">
    <property type="term" value="P:chromatin organization"/>
    <property type="evidence" value="ECO:0007669"/>
    <property type="project" value="UniProtKB-KW"/>
</dbReference>
<evidence type="ECO:0000256" key="6">
    <source>
        <dbReference type="ARBA" id="ARBA00022771"/>
    </source>
</evidence>
<dbReference type="Gene3D" id="3.30.40.10">
    <property type="entry name" value="Zinc/RING finger domain, C3HC4 (zinc finger)"/>
    <property type="match status" value="1"/>
</dbReference>
<evidence type="ECO:0000256" key="4">
    <source>
        <dbReference type="ARBA" id="ARBA00022618"/>
    </source>
</evidence>
<dbReference type="Proteomes" id="UP000034805">
    <property type="component" value="Unassembled WGS sequence"/>
</dbReference>
<keyword evidence="4" id="KW-0132">Cell division</keyword>
<comment type="similarity">
    <text evidence="15">Belongs to the PHF23 family.</text>
</comment>
<keyword evidence="8" id="KW-0862">Zinc</keyword>
<evidence type="ECO:0000256" key="9">
    <source>
        <dbReference type="ARBA" id="ARBA00022853"/>
    </source>
</evidence>
<evidence type="ECO:0000313" key="20">
    <source>
        <dbReference type="EMBL" id="KPP69320.1"/>
    </source>
</evidence>
<keyword evidence="6" id="KW-0863">Zinc-finger</keyword>
<dbReference type="GO" id="GO:1902902">
    <property type="term" value="P:negative regulation of autophagosome assembly"/>
    <property type="evidence" value="ECO:0007669"/>
    <property type="project" value="TreeGrafter"/>
</dbReference>
<dbReference type="InterPro" id="IPR013083">
    <property type="entry name" value="Znf_RING/FYVE/PHD"/>
</dbReference>
<gene>
    <name evidence="20" type="ORF">Z043_111939</name>
</gene>